<comment type="caution">
    <text evidence="1">The sequence shown here is derived from an EMBL/GenBank/DDBJ whole genome shotgun (WGS) entry which is preliminary data.</text>
</comment>
<evidence type="ECO:0000313" key="2">
    <source>
        <dbReference type="Proteomes" id="UP000490939"/>
    </source>
</evidence>
<reference evidence="1 2" key="1">
    <citation type="submission" date="2019-07" db="EMBL/GenBank/DDBJ databases">
        <title>Venturia inaequalis Genome Resource.</title>
        <authorList>
            <person name="Lichtner F.J."/>
        </authorList>
    </citation>
    <scope>NUCLEOTIDE SEQUENCE [LARGE SCALE GENOMIC DNA]</scope>
    <source>
        <strain evidence="1 2">DMI_063113</strain>
    </source>
</reference>
<evidence type="ECO:0000313" key="1">
    <source>
        <dbReference type="EMBL" id="KAE9984235.1"/>
    </source>
</evidence>
<dbReference type="EMBL" id="WNWR01000299">
    <property type="protein sequence ID" value="KAE9984235.1"/>
    <property type="molecule type" value="Genomic_DNA"/>
</dbReference>
<sequence length="110" mass="12751">MSVAPCAILAQFWFFYVAIKEEGGERPMLDTKSEFEDNAVKTTKTTESAEMIRSSVMCRMKTRIQMWQGERKSHHWDKRSYRGPLSILDISLPNGGNTLYSIFLEYVKFS</sequence>
<proteinExistence type="predicted"/>
<keyword evidence="2" id="KW-1185">Reference proteome</keyword>
<dbReference type="Proteomes" id="UP000490939">
    <property type="component" value="Unassembled WGS sequence"/>
</dbReference>
<protein>
    <submittedName>
        <fullName evidence="1">Uncharacterized protein</fullName>
    </submittedName>
</protein>
<name>A0A8H3Z3A5_VENIN</name>
<dbReference type="AlphaFoldDB" id="A0A8H3Z3A5"/>
<accession>A0A8H3Z3A5</accession>
<organism evidence="1 2">
    <name type="scientific">Venturia inaequalis</name>
    <name type="common">Apple scab fungus</name>
    <dbReference type="NCBI Taxonomy" id="5025"/>
    <lineage>
        <taxon>Eukaryota</taxon>
        <taxon>Fungi</taxon>
        <taxon>Dikarya</taxon>
        <taxon>Ascomycota</taxon>
        <taxon>Pezizomycotina</taxon>
        <taxon>Dothideomycetes</taxon>
        <taxon>Pleosporomycetidae</taxon>
        <taxon>Venturiales</taxon>
        <taxon>Venturiaceae</taxon>
        <taxon>Venturia</taxon>
    </lineage>
</organism>
<gene>
    <name evidence="1" type="ORF">EG327_005091</name>
</gene>